<dbReference type="AlphaFoldDB" id="A0A3M7DFL4"/>
<dbReference type="InterPro" id="IPR041437">
    <property type="entry name" value="GH115_C"/>
</dbReference>
<name>A0A3M7DFL4_HORWE</name>
<accession>A0A3M7DFL4</accession>
<reference evidence="3 4" key="1">
    <citation type="journal article" date="2018" name="BMC Genomics">
        <title>Genomic evidence for intraspecific hybridization in a clonal and extremely halotolerant yeast.</title>
        <authorList>
            <person name="Gostincar C."/>
            <person name="Stajich J.E."/>
            <person name="Zupancic J."/>
            <person name="Zalar P."/>
            <person name="Gunde-Cimerman N."/>
        </authorList>
    </citation>
    <scope>NUCLEOTIDE SEQUENCE [LARGE SCALE GENOMIC DNA]</scope>
    <source>
        <strain evidence="3 4">EXF-10513</strain>
    </source>
</reference>
<keyword evidence="1" id="KW-0378">Hydrolase</keyword>
<proteinExistence type="predicted"/>
<comment type="caution">
    <text evidence="3">The sequence shown here is derived from an EMBL/GenBank/DDBJ whole genome shotgun (WGS) entry which is preliminary data.</text>
</comment>
<evidence type="ECO:0000259" key="2">
    <source>
        <dbReference type="Pfam" id="PF17829"/>
    </source>
</evidence>
<evidence type="ECO:0000313" key="4">
    <source>
        <dbReference type="Proteomes" id="UP000269539"/>
    </source>
</evidence>
<dbReference type="Gene3D" id="2.60.120.1620">
    <property type="match status" value="1"/>
</dbReference>
<dbReference type="InterPro" id="IPR029018">
    <property type="entry name" value="Hex-like_dom2"/>
</dbReference>
<dbReference type="InterPro" id="IPR031924">
    <property type="entry name" value="GH115"/>
</dbReference>
<gene>
    <name evidence="3" type="ORF">D0864_12711</name>
</gene>
<dbReference type="SUPFAM" id="SSF55545">
    <property type="entry name" value="beta-N-acetylhexosaminidase-like domain"/>
    <property type="match status" value="1"/>
</dbReference>
<dbReference type="VEuPathDB" id="FungiDB:BTJ68_07668"/>
<dbReference type="Pfam" id="PF17829">
    <property type="entry name" value="GH115_C"/>
    <property type="match status" value="1"/>
</dbReference>
<dbReference type="PANTHER" id="PTHR37842">
    <property type="match status" value="1"/>
</dbReference>
<dbReference type="EMBL" id="QWIO01002065">
    <property type="protein sequence ID" value="RMY63105.1"/>
    <property type="molecule type" value="Genomic_DNA"/>
</dbReference>
<sequence>MFEPGIVRFRATDDDGISLNDASIIVAKNEYPGIKKAAYNLSKDLGTVLNQAPTAIHETVPDEQNPLPATDTAIIVGSMGSSPILRRLAENDKVGIRSLEGKWESYMTSVVKDPLEGIQHALVIAGSDKRGAIYGIYTLSEQIGVSPWHWWADVLPRKRDAIFAPYQTTQHGEPSVKYRGIFLNDEAPSLTGWVLEKFGNYNSQFYEKVFELLLRLKANYMWPAMWPGYPNPGASFFTDDPVNQRLADEMGIVISTSHHEPMQRLSNEWFAENPEGSWNWLTNKEKIIGFFRTGAQRAKGFESCFTLGMRGEYDKKMAGDDPAFVVEDVIKSQRELLKETYGRADAVPRNPNEVLACYKEVQALFESGRLHVPEDVTLLFGDDNFGTIRRLPTAEEAKRTGGAGIYYHLEYVGWPRSYKWINSNSLGKIRHQLLQAYNRKANQIWIFNVGDLKPLECPLSFVMAMAWDCNAVANLGVKTFLDKWTAQNFHADVAEDASSVLAGYDRIASLRKHELIEPGTFSILHHREADIVLERLQSLLDLATRVYESVSEEDRASVFELILHPVKATHLYVNLQVARSRNRLYAIQRRNSTNKLAQEILDLFDADSNLSEEYHSLLGGKWNHMLRQPHLGYGETWHAPSRDMIDGICYVQRRQPSNPIVGQMGVAIEGHEGVRPGRINEESERTHPSRRDLLPGVTFGCIDRYGPSSRWFEIFTRGPKTIDWQIYTSAKFVQVSSYFGRLIPGEEDARVEVSIDWTQVPPDMHEEAQIDIRSQEGDYEQLHLPFRGDIVPAEVTEVYVESSGYVSIPATGCKINPPYEILPNTGRLDTGSVTLQPSARRDCDTSCLCYPFYTFSTTSSAVLTLHFGMTLALAPDEVPNYDLYIDDEAISTHPLYTVSPAAIAKSREDGWPAADGWFNAACDNVWINRHSIEQSRLPPGRHEVKIGLRHSNILLEKIVVESEPLGHSYLGPPPSFYLPSDKSS</sequence>
<dbReference type="Gene3D" id="3.20.20.520">
    <property type="entry name" value="Glycosyl hydrolase family 115"/>
    <property type="match status" value="1"/>
</dbReference>
<organism evidence="3 4">
    <name type="scientific">Hortaea werneckii</name>
    <name type="common">Black yeast</name>
    <name type="synonym">Cladosporium werneckii</name>
    <dbReference type="NCBI Taxonomy" id="91943"/>
    <lineage>
        <taxon>Eukaryota</taxon>
        <taxon>Fungi</taxon>
        <taxon>Dikarya</taxon>
        <taxon>Ascomycota</taxon>
        <taxon>Pezizomycotina</taxon>
        <taxon>Dothideomycetes</taxon>
        <taxon>Dothideomycetidae</taxon>
        <taxon>Mycosphaerellales</taxon>
        <taxon>Teratosphaeriaceae</taxon>
        <taxon>Hortaea</taxon>
    </lineage>
</organism>
<dbReference type="Gene3D" id="3.30.379.10">
    <property type="entry name" value="Chitobiase/beta-hexosaminidase domain 2-like"/>
    <property type="match status" value="1"/>
</dbReference>
<evidence type="ECO:0000313" key="3">
    <source>
        <dbReference type="EMBL" id="RMY63105.1"/>
    </source>
</evidence>
<evidence type="ECO:0000256" key="1">
    <source>
        <dbReference type="ARBA" id="ARBA00022801"/>
    </source>
</evidence>
<dbReference type="InterPro" id="IPR042301">
    <property type="entry name" value="GH115_sf"/>
</dbReference>
<protein>
    <recommendedName>
        <fullName evidence="2">Gylcosyl hydrolase 115 C-terminal domain-containing protein</fullName>
    </recommendedName>
</protein>
<feature type="domain" description="Gylcosyl hydrolase 115 C-terminal" evidence="2">
    <location>
        <begin position="799"/>
        <end position="973"/>
    </location>
</feature>
<dbReference type="Proteomes" id="UP000269539">
    <property type="component" value="Unassembled WGS sequence"/>
</dbReference>
<dbReference type="Pfam" id="PF15979">
    <property type="entry name" value="Glyco_hydro_115"/>
    <property type="match status" value="1"/>
</dbReference>
<dbReference type="PANTHER" id="PTHR37842:SF2">
    <property type="entry name" value="GYLCOSYL HYDROLASE 115 C-TERMINAL DOMAIN-CONTAINING PROTEIN"/>
    <property type="match status" value="1"/>
</dbReference>
<dbReference type="Gene3D" id="1.20.58.2150">
    <property type="match status" value="1"/>
</dbReference>
<dbReference type="GO" id="GO:0016787">
    <property type="term" value="F:hydrolase activity"/>
    <property type="evidence" value="ECO:0007669"/>
    <property type="project" value="UniProtKB-KW"/>
</dbReference>